<dbReference type="SUPFAM" id="SSF55486">
    <property type="entry name" value="Metalloproteases ('zincins'), catalytic domain"/>
    <property type="match status" value="1"/>
</dbReference>
<evidence type="ECO:0000256" key="5">
    <source>
        <dbReference type="ARBA" id="ARBA00015611"/>
    </source>
</evidence>
<protein>
    <recommendedName>
        <fullName evidence="5">Aminopeptidase N</fullName>
        <ecNumber evidence="4">3.4.11.2</ecNumber>
    </recommendedName>
    <alternativeName>
        <fullName evidence="12">Alanine aminopeptidase</fullName>
    </alternativeName>
    <alternativeName>
        <fullName evidence="13">Lysyl aminopeptidase</fullName>
    </alternativeName>
</protein>
<evidence type="ECO:0000256" key="4">
    <source>
        <dbReference type="ARBA" id="ARBA00012564"/>
    </source>
</evidence>
<dbReference type="InterPro" id="IPR027268">
    <property type="entry name" value="Peptidase_M4/M1_CTD_sf"/>
</dbReference>
<dbReference type="InterPro" id="IPR050344">
    <property type="entry name" value="Peptidase_M1_aminopeptidases"/>
</dbReference>
<keyword evidence="7" id="KW-0645">Protease</keyword>
<keyword evidence="9" id="KW-0378">Hydrolase</keyword>
<organism evidence="16 17">
    <name type="scientific">Kutzneria viridogrisea</name>
    <dbReference type="NCBI Taxonomy" id="47990"/>
    <lineage>
        <taxon>Bacteria</taxon>
        <taxon>Bacillati</taxon>
        <taxon>Actinomycetota</taxon>
        <taxon>Actinomycetes</taxon>
        <taxon>Pseudonocardiales</taxon>
        <taxon>Pseudonocardiaceae</taxon>
        <taxon>Kutzneria</taxon>
    </lineage>
</organism>
<dbReference type="PANTHER" id="PTHR11533:SF174">
    <property type="entry name" value="PUROMYCIN-SENSITIVE AMINOPEPTIDASE-RELATED"/>
    <property type="match status" value="1"/>
</dbReference>
<evidence type="ECO:0000256" key="14">
    <source>
        <dbReference type="SAM" id="MobiDB-lite"/>
    </source>
</evidence>
<dbReference type="EMBL" id="JACJID010000001">
    <property type="protein sequence ID" value="MBA8923554.1"/>
    <property type="molecule type" value="Genomic_DNA"/>
</dbReference>
<evidence type="ECO:0000256" key="1">
    <source>
        <dbReference type="ARBA" id="ARBA00000098"/>
    </source>
</evidence>
<dbReference type="RefSeq" id="WP_030110635.1">
    <property type="nucleotide sequence ID" value="NZ_BAAABQ010000041.1"/>
</dbReference>
<comment type="catalytic activity">
    <reaction evidence="1">
        <text>Release of an N-terminal amino acid, Xaa-|-Yaa- from a peptide, amide or arylamide. Xaa is preferably Ala, but may be most amino acids including Pro (slow action). When a terminal hydrophobic residue is followed by a prolyl residue, the two may be released as an intact Xaa-Pro dipeptide.</text>
        <dbReference type="EC" id="3.4.11.2"/>
    </reaction>
</comment>
<dbReference type="Gene3D" id="2.60.40.1730">
    <property type="entry name" value="tricorn interacting facor f3 domain"/>
    <property type="match status" value="1"/>
</dbReference>
<dbReference type="SUPFAM" id="SSF63737">
    <property type="entry name" value="Leukotriene A4 hydrolase N-terminal domain"/>
    <property type="match status" value="1"/>
</dbReference>
<keyword evidence="6 16" id="KW-0031">Aminopeptidase</keyword>
<feature type="compositionally biased region" description="Low complexity" evidence="14">
    <location>
        <begin position="1"/>
        <end position="21"/>
    </location>
</feature>
<evidence type="ECO:0000256" key="6">
    <source>
        <dbReference type="ARBA" id="ARBA00022438"/>
    </source>
</evidence>
<feature type="region of interest" description="Disordered" evidence="14">
    <location>
        <begin position="1"/>
        <end position="27"/>
    </location>
</feature>
<evidence type="ECO:0000256" key="13">
    <source>
        <dbReference type="ARBA" id="ARBA00031533"/>
    </source>
</evidence>
<evidence type="ECO:0000256" key="9">
    <source>
        <dbReference type="ARBA" id="ARBA00022801"/>
    </source>
</evidence>
<comment type="caution">
    <text evidence="16">The sequence shown here is derived from an EMBL/GenBank/DDBJ whole genome shotgun (WGS) entry which is preliminary data.</text>
</comment>
<dbReference type="CDD" id="cd09603">
    <property type="entry name" value="M1_APN_like"/>
    <property type="match status" value="1"/>
</dbReference>
<dbReference type="InterPro" id="IPR042097">
    <property type="entry name" value="Aminopeptidase_N-like_N_sf"/>
</dbReference>
<evidence type="ECO:0000256" key="10">
    <source>
        <dbReference type="ARBA" id="ARBA00022833"/>
    </source>
</evidence>
<dbReference type="EC" id="3.4.11.2" evidence="4"/>
<gene>
    <name evidence="16" type="ORF">BC739_000751</name>
</gene>
<dbReference type="PANTHER" id="PTHR11533">
    <property type="entry name" value="PROTEASE M1 ZINC METALLOPROTEASE"/>
    <property type="match status" value="1"/>
</dbReference>
<feature type="domain" description="Peptidase M1 membrane alanine aminopeptidase" evidence="15">
    <location>
        <begin position="285"/>
        <end position="459"/>
    </location>
</feature>
<dbReference type="InterPro" id="IPR001930">
    <property type="entry name" value="Peptidase_M1"/>
</dbReference>
<evidence type="ECO:0000259" key="15">
    <source>
        <dbReference type="Pfam" id="PF01433"/>
    </source>
</evidence>
<evidence type="ECO:0000256" key="11">
    <source>
        <dbReference type="ARBA" id="ARBA00023049"/>
    </source>
</evidence>
<comment type="similarity">
    <text evidence="3">Belongs to the peptidase M1 family.</text>
</comment>
<reference evidence="16 17" key="1">
    <citation type="submission" date="2020-08" db="EMBL/GenBank/DDBJ databases">
        <title>Genomic Encyclopedia of Archaeal and Bacterial Type Strains, Phase II (KMG-II): from individual species to whole genera.</title>
        <authorList>
            <person name="Goeker M."/>
        </authorList>
    </citation>
    <scope>NUCLEOTIDE SEQUENCE [LARGE SCALE GENOMIC DNA]</scope>
    <source>
        <strain evidence="16 17">DSM 43850</strain>
    </source>
</reference>
<keyword evidence="10" id="KW-0862">Zinc</keyword>
<evidence type="ECO:0000256" key="8">
    <source>
        <dbReference type="ARBA" id="ARBA00022723"/>
    </source>
</evidence>
<dbReference type="Proteomes" id="UP000517916">
    <property type="component" value="Unassembled WGS sequence"/>
</dbReference>
<keyword evidence="11" id="KW-0482">Metalloprotease</keyword>
<keyword evidence="17" id="KW-1185">Reference proteome</keyword>
<name>A0ABR6B9L6_9PSEU</name>
<accession>A0ABR6B9L6</accession>
<evidence type="ECO:0000256" key="2">
    <source>
        <dbReference type="ARBA" id="ARBA00001947"/>
    </source>
</evidence>
<comment type="cofactor">
    <cofactor evidence="2">
        <name>Zn(2+)</name>
        <dbReference type="ChEBI" id="CHEBI:29105"/>
    </cofactor>
</comment>
<sequence length="481" mass="51807">MLLLTGPAATTATAATPSPGASGIGDPIWPTTGNGGYCVERQWLSFDFAADLGSYNATSRLRLRASQTLSQFDLDLLGPEVRAVEVDGKPAAWQTTPEGKLVITPPTPVREGATFTTTVTVFNTAPDLIKNPPTPENLHNGLFHMGDFIELHNQPAGARRVLAVDDHPSAKAPTSVAITTSGAVNSVANGRLASTTTAGDRTTRVFDEPRPLATELLQVGVGPFTVTHRRGPGGIDLRYALPSTQSATILPQLDTTFPAAIEFLERQLGPFPGRIAGTYATPTGGALETQGLTWLNSGQLTPEGFPRNGTDSIIAHEITHEWFGDSVSPARWSDLWLNEGHARFYEWQWDEAHGHSTVDEQMREAYRTHRSWLGKFGPIAAPDPASFNNSEGRPFASGAYEGGALALYALRQHVGAETFQRIERAWVTENHDKVADTSKFIGTASRVAGQDLGPFLRSWLYAAGTLPAMPGHLDWHADPTT</sequence>
<keyword evidence="8" id="KW-0479">Metal-binding</keyword>
<proteinExistence type="inferred from homology"/>
<evidence type="ECO:0000256" key="12">
    <source>
        <dbReference type="ARBA" id="ARBA00029811"/>
    </source>
</evidence>
<evidence type="ECO:0000313" key="16">
    <source>
        <dbReference type="EMBL" id="MBA8923554.1"/>
    </source>
</evidence>
<evidence type="ECO:0000256" key="3">
    <source>
        <dbReference type="ARBA" id="ARBA00010136"/>
    </source>
</evidence>
<evidence type="ECO:0000313" key="17">
    <source>
        <dbReference type="Proteomes" id="UP000517916"/>
    </source>
</evidence>
<dbReference type="Pfam" id="PF01433">
    <property type="entry name" value="Peptidase_M1"/>
    <property type="match status" value="1"/>
</dbReference>
<dbReference type="Gene3D" id="1.10.390.10">
    <property type="entry name" value="Neutral Protease Domain 2"/>
    <property type="match status" value="1"/>
</dbReference>
<dbReference type="InterPro" id="IPR014782">
    <property type="entry name" value="Peptidase_M1_dom"/>
</dbReference>
<evidence type="ECO:0000256" key="7">
    <source>
        <dbReference type="ARBA" id="ARBA00022670"/>
    </source>
</evidence>
<dbReference type="PRINTS" id="PR00756">
    <property type="entry name" value="ALADIPTASE"/>
</dbReference>
<dbReference type="GO" id="GO:0004177">
    <property type="term" value="F:aminopeptidase activity"/>
    <property type="evidence" value="ECO:0007669"/>
    <property type="project" value="UniProtKB-KW"/>
</dbReference>